<proteinExistence type="predicted"/>
<evidence type="ECO:0000313" key="2">
    <source>
        <dbReference type="Proteomes" id="UP000046395"/>
    </source>
</evidence>
<sequence length="103" mass="10925">MIQEKNILLPSAVGHCRVLNKNTASPGARCSPSSPLSNTLHLIYRNSAPSTTPNKETYYDRLSKWTGKPVDATIQGRCNLSLPDAAGGLARPDRDSTGGTSSA</sequence>
<evidence type="ECO:0000313" key="3">
    <source>
        <dbReference type="WBParaSite" id="TMUE_1000004423.1"/>
    </source>
</evidence>
<dbReference type="Proteomes" id="UP000046395">
    <property type="component" value="Unassembled WGS sequence"/>
</dbReference>
<feature type="region of interest" description="Disordered" evidence="1">
    <location>
        <begin position="83"/>
        <end position="103"/>
    </location>
</feature>
<keyword evidence="2" id="KW-1185">Reference proteome</keyword>
<dbReference type="WBParaSite" id="TMUE_1000004423.1">
    <property type="protein sequence ID" value="TMUE_1000004423.1"/>
    <property type="gene ID" value="WBGene00298947"/>
</dbReference>
<name>A0A5S6QB48_TRIMR</name>
<dbReference type="AlphaFoldDB" id="A0A5S6QB48"/>
<evidence type="ECO:0000256" key="1">
    <source>
        <dbReference type="SAM" id="MobiDB-lite"/>
    </source>
</evidence>
<organism evidence="2 3">
    <name type="scientific">Trichuris muris</name>
    <name type="common">Mouse whipworm</name>
    <dbReference type="NCBI Taxonomy" id="70415"/>
    <lineage>
        <taxon>Eukaryota</taxon>
        <taxon>Metazoa</taxon>
        <taxon>Ecdysozoa</taxon>
        <taxon>Nematoda</taxon>
        <taxon>Enoplea</taxon>
        <taxon>Dorylaimia</taxon>
        <taxon>Trichinellida</taxon>
        <taxon>Trichuridae</taxon>
        <taxon>Trichuris</taxon>
    </lineage>
</organism>
<reference evidence="3" key="1">
    <citation type="submission" date="2019-12" db="UniProtKB">
        <authorList>
            <consortium name="WormBaseParasite"/>
        </authorList>
    </citation>
    <scope>IDENTIFICATION</scope>
</reference>
<protein>
    <submittedName>
        <fullName evidence="3">Uncharacterized protein</fullName>
    </submittedName>
</protein>
<accession>A0A5S6QB48</accession>